<comment type="subcellular location">
    <subcellularLocation>
        <location evidence="1">Nucleus</location>
    </subcellularLocation>
</comment>
<evidence type="ECO:0000256" key="1">
    <source>
        <dbReference type="ARBA" id="ARBA00004123"/>
    </source>
</evidence>
<evidence type="ECO:0000256" key="19">
    <source>
        <dbReference type="SAM" id="Coils"/>
    </source>
</evidence>
<dbReference type="InterPro" id="IPR002117">
    <property type="entry name" value="p53_tumour_suppressor"/>
</dbReference>
<evidence type="ECO:0000256" key="12">
    <source>
        <dbReference type="ARBA" id="ARBA00023125"/>
    </source>
</evidence>
<dbReference type="GO" id="GO:0006915">
    <property type="term" value="P:apoptotic process"/>
    <property type="evidence" value="ECO:0007669"/>
    <property type="project" value="UniProtKB-KW"/>
</dbReference>
<dbReference type="SUPFAM" id="SSF56219">
    <property type="entry name" value="DNase I-like"/>
    <property type="match status" value="1"/>
</dbReference>
<feature type="coiled-coil region" evidence="19">
    <location>
        <begin position="1022"/>
        <end position="1056"/>
    </location>
</feature>
<dbReference type="Gene3D" id="3.60.10.10">
    <property type="entry name" value="Endonuclease/exonuclease/phosphatase"/>
    <property type="match status" value="1"/>
</dbReference>
<dbReference type="Proteomes" id="UP001274896">
    <property type="component" value="Unassembled WGS sequence"/>
</dbReference>
<dbReference type="InterPro" id="IPR036691">
    <property type="entry name" value="Endo/exonu/phosph_ase_sf"/>
</dbReference>
<dbReference type="InterPro" id="IPR011615">
    <property type="entry name" value="p53_DNA-bd"/>
</dbReference>
<dbReference type="GO" id="GO:0051262">
    <property type="term" value="P:protein tetramerization"/>
    <property type="evidence" value="ECO:0007669"/>
    <property type="project" value="InterPro"/>
</dbReference>
<dbReference type="CDD" id="cd01650">
    <property type="entry name" value="RT_nLTR_like"/>
    <property type="match status" value="1"/>
</dbReference>
<evidence type="ECO:0000256" key="5">
    <source>
        <dbReference type="ARBA" id="ARBA00012180"/>
    </source>
</evidence>
<dbReference type="SUPFAM" id="SSF47719">
    <property type="entry name" value="p53 tetramerization domain"/>
    <property type="match status" value="1"/>
</dbReference>
<dbReference type="CDD" id="cd09076">
    <property type="entry name" value="L1-EN"/>
    <property type="match status" value="1"/>
</dbReference>
<name>A0AAE0RKU3_9TELE</name>
<evidence type="ECO:0000256" key="17">
    <source>
        <dbReference type="PIRSR" id="PIRSR602117-2"/>
    </source>
</evidence>
<dbReference type="InterPro" id="IPR036674">
    <property type="entry name" value="p53_tetramer_sf"/>
</dbReference>
<evidence type="ECO:0000256" key="9">
    <source>
        <dbReference type="ARBA" id="ARBA00022833"/>
    </source>
</evidence>
<dbReference type="CDD" id="cd09572">
    <property type="entry name" value="SAM_tumor-p63"/>
    <property type="match status" value="1"/>
</dbReference>
<dbReference type="Gene3D" id="4.10.170.10">
    <property type="entry name" value="p53-like tetramerisation domain"/>
    <property type="match status" value="1"/>
</dbReference>
<keyword evidence="15" id="KW-0539">Nucleus</keyword>
<dbReference type="SUPFAM" id="SSF47769">
    <property type="entry name" value="SAM/Pointed domain"/>
    <property type="match status" value="1"/>
</dbReference>
<dbReference type="CDD" id="cd08367">
    <property type="entry name" value="P53"/>
    <property type="match status" value="1"/>
</dbReference>
<dbReference type="Pfam" id="PF07710">
    <property type="entry name" value="P53_tetramer"/>
    <property type="match status" value="1"/>
</dbReference>
<evidence type="ECO:0000256" key="2">
    <source>
        <dbReference type="ARBA" id="ARBA00006167"/>
    </source>
</evidence>
<dbReference type="InterPro" id="IPR013761">
    <property type="entry name" value="SAM/pointed_sf"/>
</dbReference>
<dbReference type="PANTHER" id="PTHR11447:SF8">
    <property type="entry name" value="TUMOR PROTEIN 63"/>
    <property type="match status" value="1"/>
</dbReference>
<keyword evidence="7" id="KW-0053">Apoptosis</keyword>
<evidence type="ECO:0000256" key="13">
    <source>
        <dbReference type="ARBA" id="ARBA00023159"/>
    </source>
</evidence>
<evidence type="ECO:0000256" key="18">
    <source>
        <dbReference type="PIRSR" id="PIRSR602117-3"/>
    </source>
</evidence>
<dbReference type="Pfam" id="PF07647">
    <property type="entry name" value="SAM_2"/>
    <property type="match status" value="1"/>
</dbReference>
<evidence type="ECO:0000256" key="3">
    <source>
        <dbReference type="ARBA" id="ARBA00010879"/>
    </source>
</evidence>
<dbReference type="FunFam" id="2.60.40.720:FF:000002">
    <property type="entry name" value="Cellular tumor antigen p53"/>
    <property type="match status" value="1"/>
</dbReference>
<dbReference type="InterPro" id="IPR000477">
    <property type="entry name" value="RT_dom"/>
</dbReference>
<feature type="binding site" evidence="16">
    <location>
        <position position="305"/>
    </location>
    <ligand>
        <name>Zn(2+)</name>
        <dbReference type="ChEBI" id="CHEBI:29105"/>
    </ligand>
</feature>
<feature type="compositionally biased region" description="Basic and acidic residues" evidence="20">
    <location>
        <begin position="352"/>
        <end position="363"/>
    </location>
</feature>
<evidence type="ECO:0000313" key="22">
    <source>
        <dbReference type="EMBL" id="KAK3556500.1"/>
    </source>
</evidence>
<feature type="binding site" evidence="16">
    <location>
        <position position="309"/>
    </location>
    <ligand>
        <name>Zn(2+)</name>
        <dbReference type="ChEBI" id="CHEBI:29105"/>
    </ligand>
</feature>
<feature type="domain" description="Reverse transcriptase" evidence="21">
    <location>
        <begin position="1188"/>
        <end position="1447"/>
    </location>
</feature>
<feature type="region of interest" description="Disordered" evidence="20">
    <location>
        <begin position="115"/>
        <end position="168"/>
    </location>
</feature>
<evidence type="ECO:0000256" key="20">
    <source>
        <dbReference type="SAM" id="MobiDB-lite"/>
    </source>
</evidence>
<comment type="subunit">
    <text evidence="4">Binds DNA as a homotetramer.</text>
</comment>
<dbReference type="GO" id="GO:0005634">
    <property type="term" value="C:nucleus"/>
    <property type="evidence" value="ECO:0007669"/>
    <property type="project" value="UniProtKB-SubCell"/>
</dbReference>
<dbReference type="PROSITE" id="PS00348">
    <property type="entry name" value="P53"/>
    <property type="match status" value="1"/>
</dbReference>
<evidence type="ECO:0000256" key="11">
    <source>
        <dbReference type="ARBA" id="ARBA00023015"/>
    </source>
</evidence>
<dbReference type="InterPro" id="IPR043502">
    <property type="entry name" value="DNA/RNA_pol_sf"/>
</dbReference>
<dbReference type="InterPro" id="IPR012346">
    <property type="entry name" value="p53/RUNT-type_TF_DNA-bd_sf"/>
</dbReference>
<keyword evidence="12" id="KW-0238">DNA-binding</keyword>
<dbReference type="EC" id="3.1.26.4" evidence="5"/>
<dbReference type="GO" id="GO:0000981">
    <property type="term" value="F:DNA-binding transcription factor activity, RNA polymerase II-specific"/>
    <property type="evidence" value="ECO:0007669"/>
    <property type="project" value="TreeGrafter"/>
</dbReference>
<keyword evidence="6" id="KW-0597">Phosphoprotein</keyword>
<feature type="site" description="Interaction with DNA" evidence="17">
    <location>
        <position position="185"/>
    </location>
</feature>
<dbReference type="InterPro" id="IPR008967">
    <property type="entry name" value="p53-like_TF_DNA-bd_sf"/>
</dbReference>
<dbReference type="InterPro" id="IPR001660">
    <property type="entry name" value="SAM"/>
</dbReference>
<gene>
    <name evidence="22" type="ORF">QTP70_008308</name>
</gene>
<dbReference type="Gene3D" id="2.60.40.720">
    <property type="match status" value="1"/>
</dbReference>
<dbReference type="InterPro" id="IPR057064">
    <property type="entry name" value="P53_central_site"/>
</dbReference>
<keyword evidence="8 16" id="KW-0479">Metal-binding</keyword>
<dbReference type="PRINTS" id="PR00386">
    <property type="entry name" value="P53SUPPRESSR"/>
</dbReference>
<proteinExistence type="inferred from homology"/>
<evidence type="ECO:0000256" key="6">
    <source>
        <dbReference type="ARBA" id="ARBA00022553"/>
    </source>
</evidence>
<keyword evidence="11" id="KW-0805">Transcription regulation</keyword>
<keyword evidence="14" id="KW-0804">Transcription</keyword>
<keyword evidence="23" id="KW-1185">Reference proteome</keyword>
<keyword evidence="9 16" id="KW-0862">Zinc</keyword>
<reference evidence="22" key="1">
    <citation type="submission" date="2023-06" db="EMBL/GenBank/DDBJ databases">
        <title>Male Hemibagrus guttatus genome.</title>
        <authorList>
            <person name="Bian C."/>
        </authorList>
    </citation>
    <scope>NUCLEOTIDE SEQUENCE</scope>
    <source>
        <strain evidence="22">Male_cb2023</strain>
        <tissue evidence="22">Muscle</tissue>
    </source>
</reference>
<evidence type="ECO:0000256" key="10">
    <source>
        <dbReference type="ARBA" id="ARBA00022843"/>
    </source>
</evidence>
<dbReference type="GO" id="GO:0000978">
    <property type="term" value="F:RNA polymerase II cis-regulatory region sequence-specific DNA binding"/>
    <property type="evidence" value="ECO:0007669"/>
    <property type="project" value="TreeGrafter"/>
</dbReference>
<dbReference type="Pfam" id="PF03372">
    <property type="entry name" value="Exo_endo_phos"/>
    <property type="match status" value="1"/>
</dbReference>
<sequence length="1568" mass="179397">MTSPYAAVQFCPEHAFQRLREPAACLSWAEGSFLASMSQSPSSQGTDILGPDVFNQLLEMLDQSAFHTVQPIELLNFSEGATVNSPSNTIQISMDCITMHGSDDHLASQYTTLGPFNGMDQNGGSTSTSPYNNEHTQNTVTAPSPYAQPSSTFEALSPSPAIPSNTDYAGPHTFDVSFQQSSTAKSATWTYSTDLKKLYCQIAKTCPIQIKVLTSPPQGAVIRAMPVYKKAEHVTEVVKRCPNHELSREFNDGQIAPPSHLIRVEGNSHAQYVEDSITGRQSVLVPYEPPQVGTEFTTILYNFMCNSSCVGGMNRRPILIIVTLETRDGQVLGRRCFEARICACPGRDRKADEDSIRKQHVTDGTKSSEGTKRPFRQTHSIQISSIKKRRSTDEEVFCLPIKGREIYEILVKIKESLELMQYLPQQTIESYRQQQQSLLQKHLLRARLRSELLEPLVSPMMGAHIPMNTDMSSLSPTHALQPQLPMVPSSHCTPPPPYPVDSSISNFLLRLGCSSCLDYFTAQGLTSIYQIENYNLEDLSRLKIPTEFQHVIWKGIMEHRQSMEFSPPAHILRSSSGASSVSVGSTEARGERVIDAVRFTLRQTISFPPRDDWTDFSFDLDSRRNKQQRIKEEGDTNFIPDRSRPGLTTTAIGAVDLQGAGGNWATVGRRSRGGKRVRRQREKRKGKSVGLRIGTLNVGTMTGKGRELADTMERRKVDILCVQETRWKGSKARSIGAGFKLFYYGVDSKRNGVGVVLKEEFVRNVLEVKRVSDRVMSLKLEFEGVMLNVVSGYAPQVGCELEEKERFWSELDEVMESIPTGERVVIGADFNGHVGEGNTGDEEVMGKFGVKERNLEGQMVVDFAKRMDMGVVNTYFQKREEHRVTYKSGGRRTQVDYILCRRGNLKEISDCKVVVGESVARQHRMVVCRMTLMVCKKKRSKIEKKTKWWKLKKEECCEEFRQKLRQALGGQVVLPDDWKTTAEVVRETGRKVLGVSSGRRKEDKETWWWNEEVQDSIQRKRLAKKKWDMDRTEENRQEYKELQRRVKREVSKAKQKAYEELYTRLDTREGEKDLYRLARQRDRDGKDVQQVRVIKDRDGRVLTSEESVQRRWKEYFEELMNEENEREKRVEGVNSVEQKVDKIRKDEVRKALKRMKSGKAIGPDDIPVEVWKCLGEAAVEFLANLFNRVLESERMPEEWRRSVLVPIFKNKGDVQSCSNYRGIKLMSHTMKVWERVVEARLRKVVEICEQQYGFMPRKSTTDAIFALRILMEKYRDGQKELHCVFVDLEKAYDRVPREELWYCMRKSGVAEKYVRVVQDMYERSRTVVRCAVGQTEEFNVEVGLHQGSALSPFLFAIVMDQLSEEVRQESPWTMMFADDIVICSESREQVEENLERWRFALERRGMKVSRSKTEYMCVNEREGSGTVRLQGEEVKKVQEFKYLGSTVQSNGECGKEVKKRVQAGWNGWRKVSGVLCDQKISARIKGKVYRTVVRPAMLYGLETVSLRKRQESELEVAELKMLRFSLGVTRLDRIRNEYIRGTAHVGRLGDKVREGQIKMVWTCSEEGQ</sequence>
<evidence type="ECO:0000313" key="23">
    <source>
        <dbReference type="Proteomes" id="UP001274896"/>
    </source>
</evidence>
<dbReference type="PANTHER" id="PTHR11447">
    <property type="entry name" value="CELLULAR TUMOR ANTIGEN P53"/>
    <property type="match status" value="1"/>
</dbReference>
<dbReference type="InterPro" id="IPR037611">
    <property type="entry name" value="Tumor-p63_SAM"/>
</dbReference>
<keyword evidence="19" id="KW-0175">Coiled coil</keyword>
<dbReference type="GO" id="GO:0046872">
    <property type="term" value="F:metal ion binding"/>
    <property type="evidence" value="ECO:0007669"/>
    <property type="project" value="UniProtKB-KW"/>
</dbReference>
<evidence type="ECO:0000256" key="15">
    <source>
        <dbReference type="ARBA" id="ARBA00023242"/>
    </source>
</evidence>
<dbReference type="GO" id="GO:0060429">
    <property type="term" value="P:epithelium development"/>
    <property type="evidence" value="ECO:0007669"/>
    <property type="project" value="UniProtKB-ARBA"/>
</dbReference>
<dbReference type="GO" id="GO:0009653">
    <property type="term" value="P:anatomical structure morphogenesis"/>
    <property type="evidence" value="ECO:0007669"/>
    <property type="project" value="UniProtKB-ARBA"/>
</dbReference>
<comment type="caution">
    <text evidence="22">The sequence shown here is derived from an EMBL/GenBank/DDBJ whole genome shotgun (WGS) entry which is preliminary data.</text>
</comment>
<evidence type="ECO:0000256" key="4">
    <source>
        <dbReference type="ARBA" id="ARBA00011393"/>
    </source>
</evidence>
<organism evidence="22 23">
    <name type="scientific">Hemibagrus guttatus</name>
    <dbReference type="NCBI Taxonomy" id="175788"/>
    <lineage>
        <taxon>Eukaryota</taxon>
        <taxon>Metazoa</taxon>
        <taxon>Chordata</taxon>
        <taxon>Craniata</taxon>
        <taxon>Vertebrata</taxon>
        <taxon>Euteleostomi</taxon>
        <taxon>Actinopterygii</taxon>
        <taxon>Neopterygii</taxon>
        <taxon>Teleostei</taxon>
        <taxon>Ostariophysi</taxon>
        <taxon>Siluriformes</taxon>
        <taxon>Bagridae</taxon>
        <taxon>Hemibagrus</taxon>
    </lineage>
</organism>
<dbReference type="Pfam" id="PF00078">
    <property type="entry name" value="RVT_1"/>
    <property type="match status" value="1"/>
</dbReference>
<feature type="binding site" evidence="16">
    <location>
        <position position="241"/>
    </location>
    <ligand>
        <name>Zn(2+)</name>
        <dbReference type="ChEBI" id="CHEBI:29105"/>
    </ligand>
</feature>
<dbReference type="Pfam" id="PF00870">
    <property type="entry name" value="P53"/>
    <property type="match status" value="1"/>
</dbReference>
<dbReference type="SMART" id="SM00454">
    <property type="entry name" value="SAM"/>
    <property type="match status" value="1"/>
</dbReference>
<feature type="region of interest" description="Disordered" evidence="20">
    <location>
        <begin position="352"/>
        <end position="378"/>
    </location>
</feature>
<keyword evidence="13" id="KW-0010">Activator</keyword>
<feature type="binding site" evidence="16">
    <location>
        <position position="244"/>
    </location>
    <ligand>
        <name>Zn(2+)</name>
        <dbReference type="ChEBI" id="CHEBI:29105"/>
    </ligand>
</feature>
<comment type="similarity">
    <text evidence="3">Belongs to the beta type-B retroviral polymerase family. HERV class-II K(HML-2) pol subfamily.</text>
</comment>
<evidence type="ECO:0000256" key="14">
    <source>
        <dbReference type="ARBA" id="ARBA00023163"/>
    </source>
</evidence>
<dbReference type="PROSITE" id="PS50878">
    <property type="entry name" value="RT_POL"/>
    <property type="match status" value="1"/>
</dbReference>
<protein>
    <recommendedName>
        <fullName evidence="5">ribonuclease H</fullName>
        <ecNumber evidence="5">3.1.26.4</ecNumber>
    </recommendedName>
</protein>
<comment type="cofactor">
    <cofactor evidence="16">
        <name>Zn(2+)</name>
        <dbReference type="ChEBI" id="CHEBI:29105"/>
    </cofactor>
    <text evidence="16">Binds 1 zinc ion per subunit.</text>
</comment>
<dbReference type="Gene3D" id="3.30.70.270">
    <property type="match status" value="1"/>
</dbReference>
<comment type="similarity">
    <text evidence="2">Belongs to the p53 family.</text>
</comment>
<evidence type="ECO:0000259" key="21">
    <source>
        <dbReference type="PROSITE" id="PS50878"/>
    </source>
</evidence>
<keyword evidence="10" id="KW-0832">Ubl conjugation</keyword>
<dbReference type="Gene3D" id="1.10.150.50">
    <property type="entry name" value="Transcription Factor, Ets-1"/>
    <property type="match status" value="1"/>
</dbReference>
<accession>A0AAE0RKU3</accession>
<feature type="cross-link" description="Glycyl lysine isopeptide (Lys-Gly) (interchain with G-Cter in ubiquitin)" evidence="18">
    <location>
        <position position="358"/>
    </location>
</feature>
<evidence type="ECO:0000256" key="8">
    <source>
        <dbReference type="ARBA" id="ARBA00022723"/>
    </source>
</evidence>
<dbReference type="InterPro" id="IPR010991">
    <property type="entry name" value="p53_tetrameristn"/>
</dbReference>
<evidence type="ECO:0000256" key="16">
    <source>
        <dbReference type="PIRSR" id="PIRSR602117-1"/>
    </source>
</evidence>
<dbReference type="EMBL" id="JAUCMX010000001">
    <property type="protein sequence ID" value="KAK3556500.1"/>
    <property type="molecule type" value="Genomic_DNA"/>
</dbReference>
<evidence type="ECO:0000256" key="7">
    <source>
        <dbReference type="ARBA" id="ARBA00022703"/>
    </source>
</evidence>
<dbReference type="SUPFAM" id="SSF49417">
    <property type="entry name" value="p53-like transcription factors"/>
    <property type="match status" value="1"/>
</dbReference>
<feature type="compositionally biased region" description="Polar residues" evidence="20">
    <location>
        <begin position="115"/>
        <end position="154"/>
    </location>
</feature>
<dbReference type="SUPFAM" id="SSF56672">
    <property type="entry name" value="DNA/RNA polymerases"/>
    <property type="match status" value="1"/>
</dbReference>
<dbReference type="InterPro" id="IPR043128">
    <property type="entry name" value="Rev_trsase/Diguanyl_cyclase"/>
</dbReference>
<dbReference type="InterPro" id="IPR005135">
    <property type="entry name" value="Endo/exonuclease/phosphatase"/>
</dbReference>
<dbReference type="GO" id="GO:0004523">
    <property type="term" value="F:RNA-DNA hybrid ribonuclease activity"/>
    <property type="evidence" value="ECO:0007669"/>
    <property type="project" value="UniProtKB-EC"/>
</dbReference>